<dbReference type="HOGENOM" id="CLU_2973555_0_0_11"/>
<name>D2PX77_KRIFD</name>
<evidence type="ECO:0000313" key="1">
    <source>
        <dbReference type="EMBL" id="ADB29725.1"/>
    </source>
</evidence>
<dbReference type="STRING" id="479435.Kfla_0604"/>
<protein>
    <submittedName>
        <fullName evidence="1">Uncharacterized protein</fullName>
    </submittedName>
</protein>
<dbReference type="KEGG" id="kfl:Kfla_0604"/>
<accession>D2PX77</accession>
<keyword evidence="2" id="KW-1185">Reference proteome</keyword>
<organism evidence="1 2">
    <name type="scientific">Kribbella flavida (strain DSM 17836 / JCM 10339 / NBRC 14399)</name>
    <dbReference type="NCBI Taxonomy" id="479435"/>
    <lineage>
        <taxon>Bacteria</taxon>
        <taxon>Bacillati</taxon>
        <taxon>Actinomycetota</taxon>
        <taxon>Actinomycetes</taxon>
        <taxon>Propionibacteriales</taxon>
        <taxon>Kribbellaceae</taxon>
        <taxon>Kribbella</taxon>
    </lineage>
</organism>
<dbReference type="Proteomes" id="UP000007967">
    <property type="component" value="Chromosome"/>
</dbReference>
<sequence length="58" mass="6483">MIALLVLVALLIAALEWNRRRQRSPAIPAGSRTGVPDRDLQRLRDDLRAAADRACSSW</sequence>
<proteinExistence type="predicted"/>
<reference evidence="1 2" key="2">
    <citation type="journal article" date="2010" name="Stand. Genomic Sci.">
        <title>Complete genome sequence of Kribbella flavida type strain (IFO 14399).</title>
        <authorList>
            <person name="Pukall R."/>
            <person name="Lapidus A."/>
            <person name="Glavina Del Rio T."/>
            <person name="Copeland A."/>
            <person name="Tice H."/>
            <person name="Cheng J.-F."/>
            <person name="Lucas S."/>
            <person name="Chen F."/>
            <person name="Nolan M."/>
            <person name="LaButti K."/>
            <person name="Pati A."/>
            <person name="Ivanova N."/>
            <person name="Mavrommatis K."/>
            <person name="Mikhailova N."/>
            <person name="Pitluck S."/>
            <person name="Bruce D."/>
            <person name="Goodwin L."/>
            <person name="Land M."/>
            <person name="Hauser L."/>
            <person name="Chang Y.-J."/>
            <person name="Jeffries C.D."/>
            <person name="Chen A."/>
            <person name="Palaniappan K."/>
            <person name="Chain P."/>
            <person name="Rohde M."/>
            <person name="Goeker M."/>
            <person name="Bristow J."/>
            <person name="Eisen J.A."/>
            <person name="Markowitz V."/>
            <person name="Hugenholtz P."/>
            <person name="Kyrpides N.C."/>
            <person name="Klenk H.-P."/>
            <person name="Brettin T."/>
        </authorList>
    </citation>
    <scope>NUCLEOTIDE SEQUENCE [LARGE SCALE GENOMIC DNA]</scope>
    <source>
        <strain evidence="2">DSM 17836 / JCM 10339 / NBRC 14399</strain>
    </source>
</reference>
<dbReference type="AlphaFoldDB" id="D2PX77"/>
<dbReference type="RefSeq" id="WP_012918281.1">
    <property type="nucleotide sequence ID" value="NC_013729.1"/>
</dbReference>
<dbReference type="EMBL" id="CP001736">
    <property type="protein sequence ID" value="ADB29725.1"/>
    <property type="molecule type" value="Genomic_DNA"/>
</dbReference>
<reference evidence="2" key="1">
    <citation type="submission" date="2009-09" db="EMBL/GenBank/DDBJ databases">
        <title>The complete genome of Kribbella flavida DSM 17836.</title>
        <authorList>
            <consortium name="US DOE Joint Genome Institute (JGI-PGF)"/>
            <person name="Lucas S."/>
            <person name="Copeland A."/>
            <person name="Lapidus A."/>
            <person name="Glavina del Rio T."/>
            <person name="Dalin E."/>
            <person name="Tice H."/>
            <person name="Bruce D."/>
            <person name="Goodwin L."/>
            <person name="Pitluck S."/>
            <person name="Kyrpides N."/>
            <person name="Mavromatis K."/>
            <person name="Ivanova N."/>
            <person name="Saunders E."/>
            <person name="Brettin T."/>
            <person name="Detter J.C."/>
            <person name="Han C."/>
            <person name="Larimer F."/>
            <person name="Land M."/>
            <person name="Hauser L."/>
            <person name="Markowitz V."/>
            <person name="Cheng J.-F."/>
            <person name="Hugenholtz P."/>
            <person name="Woyke T."/>
            <person name="Wu D."/>
            <person name="Pukall R."/>
            <person name="Klenk H.-P."/>
            <person name="Eisen J.A."/>
        </authorList>
    </citation>
    <scope>NUCLEOTIDE SEQUENCE [LARGE SCALE GENOMIC DNA]</scope>
    <source>
        <strain evidence="2">DSM 17836 / JCM 10339 / NBRC 14399</strain>
    </source>
</reference>
<evidence type="ECO:0000313" key="2">
    <source>
        <dbReference type="Proteomes" id="UP000007967"/>
    </source>
</evidence>
<gene>
    <name evidence="1" type="ordered locus">Kfla_0604</name>
</gene>